<dbReference type="PANTHER" id="PTHR28570">
    <property type="entry name" value="ASPARTYL AMINOPEPTIDASE"/>
    <property type="match status" value="1"/>
</dbReference>
<dbReference type="GO" id="GO:0008270">
    <property type="term" value="F:zinc ion binding"/>
    <property type="evidence" value="ECO:0007669"/>
    <property type="project" value="InterPro"/>
</dbReference>
<evidence type="ECO:0000256" key="2">
    <source>
        <dbReference type="ARBA" id="ARBA00001947"/>
    </source>
</evidence>
<keyword evidence="7 13" id="KW-0031">Aminopeptidase</keyword>
<dbReference type="GO" id="GO:0008237">
    <property type="term" value="F:metallopeptidase activity"/>
    <property type="evidence" value="ECO:0007669"/>
    <property type="project" value="UniProtKB-KW"/>
</dbReference>
<evidence type="ECO:0000256" key="5">
    <source>
        <dbReference type="ARBA" id="ARBA00011965"/>
    </source>
</evidence>
<dbReference type="SUPFAM" id="SSF53187">
    <property type="entry name" value="Zn-dependent exopeptidases"/>
    <property type="match status" value="1"/>
</dbReference>
<evidence type="ECO:0000256" key="12">
    <source>
        <dbReference type="ARBA" id="ARBA00023049"/>
    </source>
</evidence>
<protein>
    <recommendedName>
        <fullName evidence="6">Aspartyl aminopeptidase</fullName>
        <ecNumber evidence="5">3.4.11.21</ecNumber>
    </recommendedName>
</protein>
<gene>
    <name evidence="14" type="ORF">OFUS_LOCUS1705</name>
</gene>
<dbReference type="Pfam" id="PF02127">
    <property type="entry name" value="Peptidase_M18"/>
    <property type="match status" value="1"/>
</dbReference>
<comment type="catalytic activity">
    <reaction evidence="1">
        <text>Release of an N-terminal aspartate or glutamate from a peptide, with a preference for aspartate.</text>
        <dbReference type="EC" id="3.4.11.21"/>
    </reaction>
</comment>
<dbReference type="AlphaFoldDB" id="A0A8J1UBI9"/>
<dbReference type="GO" id="GO:0005737">
    <property type="term" value="C:cytoplasm"/>
    <property type="evidence" value="ECO:0007669"/>
    <property type="project" value="UniProtKB-ARBA"/>
</dbReference>
<evidence type="ECO:0000256" key="13">
    <source>
        <dbReference type="RuleBase" id="RU004386"/>
    </source>
</evidence>
<dbReference type="GO" id="GO:0004177">
    <property type="term" value="F:aminopeptidase activity"/>
    <property type="evidence" value="ECO:0007669"/>
    <property type="project" value="UniProtKB-KW"/>
</dbReference>
<evidence type="ECO:0000256" key="8">
    <source>
        <dbReference type="ARBA" id="ARBA00022670"/>
    </source>
</evidence>
<keyword evidence="12 13" id="KW-0482">Metalloprotease</keyword>
<dbReference type="EMBL" id="CAIIXF020000001">
    <property type="protein sequence ID" value="CAH1774197.1"/>
    <property type="molecule type" value="Genomic_DNA"/>
</dbReference>
<dbReference type="InterPro" id="IPR001948">
    <property type="entry name" value="Peptidase_M18"/>
</dbReference>
<reference evidence="14" key="1">
    <citation type="submission" date="2022-03" db="EMBL/GenBank/DDBJ databases">
        <authorList>
            <person name="Martin C."/>
        </authorList>
    </citation>
    <scope>NUCLEOTIDE SEQUENCE</scope>
</reference>
<dbReference type="Gene3D" id="2.30.250.10">
    <property type="entry name" value="Aminopeptidase i, Domain 2"/>
    <property type="match status" value="1"/>
</dbReference>
<evidence type="ECO:0000313" key="14">
    <source>
        <dbReference type="EMBL" id="CAH1774197.1"/>
    </source>
</evidence>
<organism evidence="14 15">
    <name type="scientific">Owenia fusiformis</name>
    <name type="common">Polychaete worm</name>
    <dbReference type="NCBI Taxonomy" id="6347"/>
    <lineage>
        <taxon>Eukaryota</taxon>
        <taxon>Metazoa</taxon>
        <taxon>Spiralia</taxon>
        <taxon>Lophotrochozoa</taxon>
        <taxon>Annelida</taxon>
        <taxon>Polychaeta</taxon>
        <taxon>Sedentaria</taxon>
        <taxon>Canalipalpata</taxon>
        <taxon>Sabellida</taxon>
        <taxon>Oweniida</taxon>
        <taxon>Oweniidae</taxon>
        <taxon>Owenia</taxon>
    </lineage>
</organism>
<dbReference type="FunFam" id="2.30.250.10:FF:000001">
    <property type="entry name" value="Aspartyl aminopeptidase 1"/>
    <property type="match status" value="1"/>
</dbReference>
<dbReference type="EC" id="3.4.11.21" evidence="5"/>
<evidence type="ECO:0000313" key="15">
    <source>
        <dbReference type="Proteomes" id="UP000749559"/>
    </source>
</evidence>
<evidence type="ECO:0000256" key="3">
    <source>
        <dbReference type="ARBA" id="ARBA00008290"/>
    </source>
</evidence>
<comment type="subunit">
    <text evidence="4">Tetrahedron-shaped homododecamer built from six homodimers.</text>
</comment>
<dbReference type="PANTHER" id="PTHR28570:SF3">
    <property type="entry name" value="ASPARTYL AMINOPEPTIDASE"/>
    <property type="match status" value="1"/>
</dbReference>
<dbReference type="OrthoDB" id="9880441at2759"/>
<dbReference type="GO" id="GO:0006508">
    <property type="term" value="P:proteolysis"/>
    <property type="evidence" value="ECO:0007669"/>
    <property type="project" value="UniProtKB-KW"/>
</dbReference>
<comment type="caution">
    <text evidence="14">The sequence shown here is derived from an EMBL/GenBank/DDBJ whole genome shotgun (WGS) entry which is preliminary data.</text>
</comment>
<dbReference type="Proteomes" id="UP000749559">
    <property type="component" value="Unassembled WGS sequence"/>
</dbReference>
<evidence type="ECO:0000256" key="6">
    <source>
        <dbReference type="ARBA" id="ARBA00015118"/>
    </source>
</evidence>
<evidence type="ECO:0000256" key="11">
    <source>
        <dbReference type="ARBA" id="ARBA00022833"/>
    </source>
</evidence>
<dbReference type="Gene3D" id="3.40.630.10">
    <property type="entry name" value="Zn peptidases"/>
    <property type="match status" value="1"/>
</dbReference>
<dbReference type="PRINTS" id="PR00932">
    <property type="entry name" value="AMINO1PTASE"/>
</dbReference>
<keyword evidence="10 13" id="KW-0378">Hydrolase</keyword>
<dbReference type="FunFam" id="3.40.630.10:FF:000152">
    <property type="entry name" value="aspartyl aminopeptidase isoform X2"/>
    <property type="match status" value="1"/>
</dbReference>
<evidence type="ECO:0000256" key="4">
    <source>
        <dbReference type="ARBA" id="ARBA00011395"/>
    </source>
</evidence>
<evidence type="ECO:0000256" key="10">
    <source>
        <dbReference type="ARBA" id="ARBA00022801"/>
    </source>
</evidence>
<evidence type="ECO:0000256" key="9">
    <source>
        <dbReference type="ARBA" id="ARBA00022723"/>
    </source>
</evidence>
<proteinExistence type="inferred from homology"/>
<keyword evidence="9 13" id="KW-0479">Metal-binding</keyword>
<name>A0A8J1UBI9_OWEFU</name>
<dbReference type="SUPFAM" id="SSF101821">
    <property type="entry name" value="Aminopeptidase/glucanase lid domain"/>
    <property type="match status" value="1"/>
</dbReference>
<dbReference type="NCBIfam" id="NF002759">
    <property type="entry name" value="PRK02813.1"/>
    <property type="match status" value="1"/>
</dbReference>
<keyword evidence="11 13" id="KW-0862">Zinc</keyword>
<dbReference type="CDD" id="cd05658">
    <property type="entry name" value="M18_DAP"/>
    <property type="match status" value="1"/>
</dbReference>
<sequence length="460" mass="50959">MNSKEAVLSAARQFLGFVNRSPSPYHAVEECRTRLLAAGFTELREVDKWEIKPSNKYFVTRNKSTIIAFAVGGRYVPGNGFTITGAHTDSPCLKVKPVSKKIAHGYVQLGVSTYGGGIWHSWFDRDLTIAGRVVVKNGSKLEHKLIHVDRPILRVPNICIHLQRDMNDQFVFNNETQLAPVLATCVQQELQGPANQDENKKEKHHPIITKIICDELEVKPDQIMDFELMLADTQPATIGGALEEFIFSPRLDNLLNCYCALEGLVNSCEGDTLNEDPNIRMISLFDNEEVGSSSAQGAASMLQEHVLRRLSSGGGPTAFEEAIPKSYMLSADQAHAIHPNYSEKHEMQHRPGLHEGIVIKINANQRYASTAITQSILREIATRVNVPLQDFVVRNDSACGSTIGPIMSAKLGMPTVDIGAPQLSMHSIREMCCTSSVLQSVQLYKGFFELYPEVFASCDF</sequence>
<comment type="similarity">
    <text evidence="3 13">Belongs to the peptidase M18 family.</text>
</comment>
<dbReference type="InterPro" id="IPR023358">
    <property type="entry name" value="Peptidase_M18_dom2"/>
</dbReference>
<accession>A0A8J1UBI9</accession>
<evidence type="ECO:0000256" key="7">
    <source>
        <dbReference type="ARBA" id="ARBA00022438"/>
    </source>
</evidence>
<keyword evidence="15" id="KW-1185">Reference proteome</keyword>
<evidence type="ECO:0000256" key="1">
    <source>
        <dbReference type="ARBA" id="ARBA00001335"/>
    </source>
</evidence>
<keyword evidence="8 13" id="KW-0645">Protease</keyword>
<comment type="cofactor">
    <cofactor evidence="2">
        <name>Zn(2+)</name>
        <dbReference type="ChEBI" id="CHEBI:29105"/>
    </cofactor>
</comment>